<name>A0ABQ5ZWV6_9HYPH</name>
<proteinExistence type="predicted"/>
<comment type="caution">
    <text evidence="1">The sequence shown here is derived from an EMBL/GenBank/DDBJ whole genome shotgun (WGS) entry which is preliminary data.</text>
</comment>
<organism evidence="1 2">
    <name type="scientific">Shinella yambaruensis</name>
    <dbReference type="NCBI Taxonomy" id="415996"/>
    <lineage>
        <taxon>Bacteria</taxon>
        <taxon>Pseudomonadati</taxon>
        <taxon>Pseudomonadota</taxon>
        <taxon>Alphaproteobacteria</taxon>
        <taxon>Hyphomicrobiales</taxon>
        <taxon>Rhizobiaceae</taxon>
        <taxon>Shinella</taxon>
    </lineage>
</organism>
<accession>A0ABQ5ZWV6</accession>
<keyword evidence="2" id="KW-1185">Reference proteome</keyword>
<dbReference type="EMBL" id="BSOP01000069">
    <property type="protein sequence ID" value="GLR55149.1"/>
    <property type="molecule type" value="Genomic_DNA"/>
</dbReference>
<evidence type="ECO:0000313" key="1">
    <source>
        <dbReference type="EMBL" id="GLR55149.1"/>
    </source>
</evidence>
<dbReference type="RefSeq" id="WP_245083026.1">
    <property type="nucleotide sequence ID" value="NZ_BSOP01000069.1"/>
</dbReference>
<sequence>MGKGDLLPITEIFAGLCTHKERARWLLSTPLDVILRDHRAISAICKRADFRLGSAYVSVELAALMAVRRGGDVPLWHRNMVATVRCVLRQEAGYPLASRYWLRRWKFW</sequence>
<protein>
    <submittedName>
        <fullName evidence="1">Uncharacterized protein</fullName>
    </submittedName>
</protein>
<reference evidence="2" key="1">
    <citation type="journal article" date="2019" name="Int. J. Syst. Evol. Microbiol.">
        <title>The Global Catalogue of Microorganisms (GCM) 10K type strain sequencing project: providing services to taxonomists for standard genome sequencing and annotation.</title>
        <authorList>
            <consortium name="The Broad Institute Genomics Platform"/>
            <consortium name="The Broad Institute Genome Sequencing Center for Infectious Disease"/>
            <person name="Wu L."/>
            <person name="Ma J."/>
        </authorList>
    </citation>
    <scope>NUCLEOTIDE SEQUENCE [LARGE SCALE GENOMIC DNA]</scope>
    <source>
        <strain evidence="2">NBRC 102122</strain>
    </source>
</reference>
<gene>
    <name evidence="1" type="ORF">GCM10007923_63700</name>
</gene>
<dbReference type="Proteomes" id="UP001156702">
    <property type="component" value="Unassembled WGS sequence"/>
</dbReference>
<evidence type="ECO:0000313" key="2">
    <source>
        <dbReference type="Proteomes" id="UP001156702"/>
    </source>
</evidence>